<protein>
    <submittedName>
        <fullName evidence="3">Uncharacterized protein</fullName>
    </submittedName>
</protein>
<keyword evidence="2" id="KW-0812">Transmembrane</keyword>
<gene>
    <name evidence="3" type="ORF">AOQ84DRAFT_416630</name>
</gene>
<evidence type="ECO:0000313" key="3">
    <source>
        <dbReference type="EMBL" id="OCL13194.1"/>
    </source>
</evidence>
<dbReference type="OrthoDB" id="5139479at2759"/>
<feature type="transmembrane region" description="Helical" evidence="2">
    <location>
        <begin position="132"/>
        <end position="151"/>
    </location>
</feature>
<accession>A0A8E2FA24</accession>
<feature type="compositionally biased region" description="Low complexity" evidence="1">
    <location>
        <begin position="37"/>
        <end position="49"/>
    </location>
</feature>
<keyword evidence="2" id="KW-0472">Membrane</keyword>
<keyword evidence="4" id="KW-1185">Reference proteome</keyword>
<feature type="transmembrane region" description="Helical" evidence="2">
    <location>
        <begin position="543"/>
        <end position="566"/>
    </location>
</feature>
<feature type="compositionally biased region" description="Polar residues" evidence="1">
    <location>
        <begin position="1"/>
        <end position="20"/>
    </location>
</feature>
<dbReference type="AlphaFoldDB" id="A0A8E2FA24"/>
<keyword evidence="2" id="KW-1133">Transmembrane helix</keyword>
<feature type="compositionally biased region" description="Polar residues" evidence="1">
    <location>
        <begin position="50"/>
        <end position="64"/>
    </location>
</feature>
<evidence type="ECO:0000313" key="4">
    <source>
        <dbReference type="Proteomes" id="UP000250140"/>
    </source>
</evidence>
<feature type="transmembrane region" description="Helical" evidence="2">
    <location>
        <begin position="245"/>
        <end position="266"/>
    </location>
</feature>
<evidence type="ECO:0000256" key="2">
    <source>
        <dbReference type="SAM" id="Phobius"/>
    </source>
</evidence>
<proteinExistence type="predicted"/>
<dbReference type="Proteomes" id="UP000250140">
    <property type="component" value="Unassembled WGS sequence"/>
</dbReference>
<feature type="compositionally biased region" description="Low complexity" evidence="1">
    <location>
        <begin position="70"/>
        <end position="97"/>
    </location>
</feature>
<feature type="region of interest" description="Disordered" evidence="1">
    <location>
        <begin position="1"/>
        <end position="105"/>
    </location>
</feature>
<dbReference type="EMBL" id="KV748769">
    <property type="protein sequence ID" value="OCL13194.1"/>
    <property type="molecule type" value="Genomic_DNA"/>
</dbReference>
<feature type="transmembrane region" description="Helical" evidence="2">
    <location>
        <begin position="213"/>
        <end position="233"/>
    </location>
</feature>
<feature type="compositionally biased region" description="Low complexity" evidence="1">
    <location>
        <begin position="21"/>
        <end position="30"/>
    </location>
</feature>
<name>A0A8E2FA24_9PEZI</name>
<feature type="transmembrane region" description="Helical" evidence="2">
    <location>
        <begin position="171"/>
        <end position="192"/>
    </location>
</feature>
<sequence>MSARPTQGLSSQTPQVQRATQSQSSPAQSQHGRRGSSRAQSHHSAAQASNAPTLASQNSSSATLQPPIPLRSLQPSPNLPQQQTASHSLSLMQSSLSRAPPKSPLRTRALSFSGNILKAFDDWISILRTHTFLSVAIIVYMVTLGVAASATSRHTLLGLVSASQGNWILGLLSKAGDIVFVFAVNEAWDLILWRKLAANLRTGGRNNFCGIRLPLFLTLSTTTGVLGLFKLSIYPTGLDSNKVRLLSVIRLLFILAFIPGPGIILMGNPYFSKELSNINNYFLAQVNQKDIFFPVESHDITGGLGLYDPNLAEAVQKAPAYQIDLWDGPENLTFHVADCSIYGANVNESFFFQLCITQSTTGNSLVSGWQFCSSGISSEGICLDPNSRSSSLAWTTSMAIYRRTSTVTFSRADFVIQEVHSLGPSSEQSVLPADIFIALNSLLYQPNSTFNNPRYDVYSERYLLTQNIGGQLWTTTDINAKATTLPRDWLRNLIISPLYLFTPTVMSIRPIGPLNTTQPGVSDENNIKGSYCRKSYRSVPATWTIVGYGVVGGITLLLISAGQAYASRWEPAETTNFPLMDFAAWTKICNEDSNGETQLVTELPRAQASSSSRTIAIARRLRVGLRPI</sequence>
<organism evidence="3 4">
    <name type="scientific">Glonium stellatum</name>
    <dbReference type="NCBI Taxonomy" id="574774"/>
    <lineage>
        <taxon>Eukaryota</taxon>
        <taxon>Fungi</taxon>
        <taxon>Dikarya</taxon>
        <taxon>Ascomycota</taxon>
        <taxon>Pezizomycotina</taxon>
        <taxon>Dothideomycetes</taxon>
        <taxon>Pleosporomycetidae</taxon>
        <taxon>Gloniales</taxon>
        <taxon>Gloniaceae</taxon>
        <taxon>Glonium</taxon>
    </lineage>
</organism>
<reference evidence="3 4" key="1">
    <citation type="journal article" date="2016" name="Nat. Commun.">
        <title>Ectomycorrhizal ecology is imprinted in the genome of the dominant symbiotic fungus Cenococcum geophilum.</title>
        <authorList>
            <consortium name="DOE Joint Genome Institute"/>
            <person name="Peter M."/>
            <person name="Kohler A."/>
            <person name="Ohm R.A."/>
            <person name="Kuo A."/>
            <person name="Krutzmann J."/>
            <person name="Morin E."/>
            <person name="Arend M."/>
            <person name="Barry K.W."/>
            <person name="Binder M."/>
            <person name="Choi C."/>
            <person name="Clum A."/>
            <person name="Copeland A."/>
            <person name="Grisel N."/>
            <person name="Haridas S."/>
            <person name="Kipfer T."/>
            <person name="LaButti K."/>
            <person name="Lindquist E."/>
            <person name="Lipzen A."/>
            <person name="Maire R."/>
            <person name="Meier B."/>
            <person name="Mihaltcheva S."/>
            <person name="Molinier V."/>
            <person name="Murat C."/>
            <person name="Poggeler S."/>
            <person name="Quandt C.A."/>
            <person name="Sperisen C."/>
            <person name="Tritt A."/>
            <person name="Tisserant E."/>
            <person name="Crous P.W."/>
            <person name="Henrissat B."/>
            <person name="Nehls U."/>
            <person name="Egli S."/>
            <person name="Spatafora J.W."/>
            <person name="Grigoriev I.V."/>
            <person name="Martin F.M."/>
        </authorList>
    </citation>
    <scope>NUCLEOTIDE SEQUENCE [LARGE SCALE GENOMIC DNA]</scope>
    <source>
        <strain evidence="3 4">CBS 207.34</strain>
    </source>
</reference>
<evidence type="ECO:0000256" key="1">
    <source>
        <dbReference type="SAM" id="MobiDB-lite"/>
    </source>
</evidence>